<protein>
    <submittedName>
        <fullName evidence="1">Uncharacterized protein</fullName>
    </submittedName>
</protein>
<evidence type="ECO:0000313" key="1">
    <source>
        <dbReference type="EMBL" id="MBU2760740.1"/>
    </source>
</evidence>
<comment type="caution">
    <text evidence="1">The sequence shown here is derived from an EMBL/GenBank/DDBJ whole genome shotgun (WGS) entry which is preliminary data.</text>
</comment>
<sequence length="157" mass="17823">MNYKPIAHAAQDEDWFGGLQARLDNTDSRAELAESLEADPPAALAVNFRSAAEKFRLIEDEDSAPIIVRYLGSDGQDDSIDKWLDTLRKEGPQHWLMRKLQRYTFNLHRSQAMQLLGQGDIEEIMPGLFVQLSDWLYDEQIGLLPEGKPMQAGHLIT</sequence>
<dbReference type="Proteomes" id="UP000755654">
    <property type="component" value="Unassembled WGS sequence"/>
</dbReference>
<accession>A0ABS6A280</accession>
<keyword evidence="2" id="KW-1185">Reference proteome</keyword>
<evidence type="ECO:0000313" key="2">
    <source>
        <dbReference type="Proteomes" id="UP000755654"/>
    </source>
</evidence>
<gene>
    <name evidence="1" type="ORF">HAP95_11360</name>
</gene>
<dbReference type="RefSeq" id="WP_215884317.1">
    <property type="nucleotide sequence ID" value="NZ_JAAOMP010000124.1"/>
</dbReference>
<reference evidence="1 2" key="1">
    <citation type="journal article" date="2021" name="ISME J.">
        <title>Genomic evolution of the class Acidithiobacillia: deep-branching Proteobacteria living in extreme acidic conditions.</title>
        <authorList>
            <person name="Moya-Beltran A."/>
            <person name="Beard S."/>
            <person name="Rojas-Villalobos C."/>
            <person name="Issotta F."/>
            <person name="Gallardo Y."/>
            <person name="Ulloa R."/>
            <person name="Giaveno A."/>
            <person name="Degli Esposti M."/>
            <person name="Johnson D.B."/>
            <person name="Quatrini R."/>
        </authorList>
    </citation>
    <scope>NUCLEOTIDE SEQUENCE [LARGE SCALE GENOMIC DNA]</scope>
    <source>
        <strain evidence="1 2">RW2</strain>
    </source>
</reference>
<proteinExistence type="predicted"/>
<organism evidence="1 2">
    <name type="scientific">Acidithiobacillus sulfurivorans</name>
    <dbReference type="NCBI Taxonomy" id="1958756"/>
    <lineage>
        <taxon>Bacteria</taxon>
        <taxon>Pseudomonadati</taxon>
        <taxon>Pseudomonadota</taxon>
        <taxon>Acidithiobacillia</taxon>
        <taxon>Acidithiobacillales</taxon>
        <taxon>Acidithiobacillaceae</taxon>
        <taxon>Acidithiobacillus</taxon>
    </lineage>
</organism>
<name>A0ABS6A280_9PROT</name>
<dbReference type="EMBL" id="JAAOMP010000124">
    <property type="protein sequence ID" value="MBU2760740.1"/>
    <property type="molecule type" value="Genomic_DNA"/>
</dbReference>